<feature type="transmembrane region" description="Helical" evidence="12">
    <location>
        <begin position="43"/>
        <end position="68"/>
    </location>
</feature>
<dbReference type="SUPFAM" id="SSF52540">
    <property type="entry name" value="P-loop containing nucleoside triphosphate hydrolases"/>
    <property type="match status" value="1"/>
</dbReference>
<name>A0A4R4NK64_9ACTN</name>
<evidence type="ECO:0000259" key="13">
    <source>
        <dbReference type="PROSITE" id="PS50893"/>
    </source>
</evidence>
<organism evidence="15 16">
    <name type="scientific">Nonomuraea longispora</name>
    <dbReference type="NCBI Taxonomy" id="1848320"/>
    <lineage>
        <taxon>Bacteria</taxon>
        <taxon>Bacillati</taxon>
        <taxon>Actinomycetota</taxon>
        <taxon>Actinomycetes</taxon>
        <taxon>Streptosporangiales</taxon>
        <taxon>Streptosporangiaceae</taxon>
        <taxon>Nonomuraea</taxon>
    </lineage>
</organism>
<evidence type="ECO:0000256" key="10">
    <source>
        <dbReference type="ARBA" id="ARBA00023455"/>
    </source>
</evidence>
<feature type="domain" description="ABC transmembrane type-1" evidence="14">
    <location>
        <begin position="44"/>
        <end position="326"/>
    </location>
</feature>
<keyword evidence="9 12" id="KW-0472">Membrane</keyword>
<feature type="transmembrane region" description="Helical" evidence="12">
    <location>
        <begin position="266"/>
        <end position="290"/>
    </location>
</feature>
<keyword evidence="8 12" id="KW-1133">Transmembrane helix</keyword>
<dbReference type="SMART" id="SM00382">
    <property type="entry name" value="AAA"/>
    <property type="match status" value="1"/>
</dbReference>
<dbReference type="RefSeq" id="WP_132332486.1">
    <property type="nucleotide sequence ID" value="NZ_SMJZ01000034.1"/>
</dbReference>
<comment type="caution">
    <text evidence="15">The sequence shown here is derived from an EMBL/GenBank/DDBJ whole genome shotgun (WGS) entry which is preliminary data.</text>
</comment>
<feature type="domain" description="ABC transporter" evidence="13">
    <location>
        <begin position="358"/>
        <end position="593"/>
    </location>
</feature>
<evidence type="ECO:0000256" key="5">
    <source>
        <dbReference type="ARBA" id="ARBA00022692"/>
    </source>
</evidence>
<dbReference type="InterPro" id="IPR039421">
    <property type="entry name" value="Type_1_exporter"/>
</dbReference>
<dbReference type="InterPro" id="IPR003593">
    <property type="entry name" value="AAA+_ATPase"/>
</dbReference>
<feature type="transmembrane region" description="Helical" evidence="12">
    <location>
        <begin position="154"/>
        <end position="176"/>
    </location>
</feature>
<dbReference type="SUPFAM" id="SSF90123">
    <property type="entry name" value="ABC transporter transmembrane region"/>
    <property type="match status" value="1"/>
</dbReference>
<dbReference type="GO" id="GO:0005886">
    <property type="term" value="C:plasma membrane"/>
    <property type="evidence" value="ECO:0007669"/>
    <property type="project" value="UniProtKB-SubCell"/>
</dbReference>
<evidence type="ECO:0000259" key="14">
    <source>
        <dbReference type="PROSITE" id="PS50929"/>
    </source>
</evidence>
<keyword evidence="3" id="KW-1003">Cell membrane</keyword>
<evidence type="ECO:0000256" key="4">
    <source>
        <dbReference type="ARBA" id="ARBA00022519"/>
    </source>
</evidence>
<reference evidence="15 16" key="1">
    <citation type="submission" date="2019-02" db="EMBL/GenBank/DDBJ databases">
        <title>Draft genome sequences of novel Actinobacteria.</title>
        <authorList>
            <person name="Sahin N."/>
            <person name="Ay H."/>
            <person name="Saygin H."/>
        </authorList>
    </citation>
    <scope>NUCLEOTIDE SEQUENCE [LARGE SCALE GENOMIC DNA]</scope>
    <source>
        <strain evidence="15 16">KC201</strain>
    </source>
</reference>
<dbReference type="GO" id="GO:0016887">
    <property type="term" value="F:ATP hydrolysis activity"/>
    <property type="evidence" value="ECO:0007669"/>
    <property type="project" value="InterPro"/>
</dbReference>
<dbReference type="GO" id="GO:0140359">
    <property type="term" value="F:ABC-type transporter activity"/>
    <property type="evidence" value="ECO:0007669"/>
    <property type="project" value="InterPro"/>
</dbReference>
<feature type="region of interest" description="Disordered" evidence="11">
    <location>
        <begin position="1"/>
        <end position="21"/>
    </location>
</feature>
<dbReference type="Pfam" id="PF00664">
    <property type="entry name" value="ABC_membrane"/>
    <property type="match status" value="1"/>
</dbReference>
<dbReference type="InterPro" id="IPR003439">
    <property type="entry name" value="ABC_transporter-like_ATP-bd"/>
</dbReference>
<sequence length="618" mass="66235">MSTETVEQASPQADAPPRAASESTVASRVALLLPFARDDAGRYALAALLSTLGTLCQLGPFYVIYLAISALLDGSAGGDYLFGLAWAALALVAGQYVLMGLAMLISHRAAFGTLYRLRLRIGERLGRVPLGKVVSKRSGEIQRTLSDDVERLELFLAHAIPDVVAAVVVVVASTIWMLVVDWRMALAAVAGLVVAFALMNHGMRASQGKMGGYMAAMGRMNGSIVEMVRGLPIVRMFNRTDATFAETQDAIHGAAKYQADWGKAFLPLYTAFFTLTSATAITIVPVGLLLWANDAIGATELLFFFVIGLGYGGSVVKLQDFAAQLTVLSYGAQLINELKDAGELPEADHDAELRDASVEFRDVAFGYDGADRDALTGVTFHAAPRTITALVGPSGAGKSTVARLICRFFDAREGAVLVGGTDVKEIPFSQLMRHVSFVFQETFLFDDTVEANLRLARPDATDAELEAACRAARAHEFVTALPDGYRSRIGQHGSRLSGGELQRLAIARTLLKGTEIVVLDEATAFVDPENEVALQAAIDTLVTDRTVVIIAHRLSTIAGADQILVVDDGRITERGRHEDLISADGLYADMWRAFQSTERIALGEAVHKAGPTSAMEPT</sequence>
<dbReference type="PROSITE" id="PS50893">
    <property type="entry name" value="ABC_TRANSPORTER_2"/>
    <property type="match status" value="1"/>
</dbReference>
<dbReference type="InterPro" id="IPR017871">
    <property type="entry name" value="ABC_transporter-like_CS"/>
</dbReference>
<dbReference type="PROSITE" id="PS50929">
    <property type="entry name" value="ABC_TM1F"/>
    <property type="match status" value="1"/>
</dbReference>
<dbReference type="EMBL" id="SMJZ01000034">
    <property type="protein sequence ID" value="TDC07907.1"/>
    <property type="molecule type" value="Genomic_DNA"/>
</dbReference>
<keyword evidence="5 12" id="KW-0812">Transmembrane</keyword>
<accession>A0A4R4NK64</accession>
<protein>
    <submittedName>
        <fullName evidence="15">ABC transporter ATP-binding protein</fullName>
    </submittedName>
</protein>
<dbReference type="GO" id="GO:0005524">
    <property type="term" value="F:ATP binding"/>
    <property type="evidence" value="ECO:0007669"/>
    <property type="project" value="UniProtKB-KW"/>
</dbReference>
<keyword evidence="2" id="KW-0813">Transport</keyword>
<proteinExistence type="inferred from homology"/>
<keyword evidence="6" id="KW-0547">Nucleotide-binding</keyword>
<dbReference type="GO" id="GO:0034040">
    <property type="term" value="F:ATPase-coupled lipid transmembrane transporter activity"/>
    <property type="evidence" value="ECO:0007669"/>
    <property type="project" value="TreeGrafter"/>
</dbReference>
<evidence type="ECO:0000256" key="6">
    <source>
        <dbReference type="ARBA" id="ARBA00022741"/>
    </source>
</evidence>
<comment type="subcellular location">
    <subcellularLocation>
        <location evidence="1">Cell inner membrane</location>
        <topology evidence="1">Multi-pass membrane protein</topology>
    </subcellularLocation>
</comment>
<dbReference type="PROSITE" id="PS00211">
    <property type="entry name" value="ABC_TRANSPORTER_1"/>
    <property type="match status" value="1"/>
</dbReference>
<dbReference type="Gene3D" id="1.20.1560.10">
    <property type="entry name" value="ABC transporter type 1, transmembrane domain"/>
    <property type="match status" value="1"/>
</dbReference>
<gene>
    <name evidence="15" type="ORF">E1267_11835</name>
</gene>
<evidence type="ECO:0000256" key="2">
    <source>
        <dbReference type="ARBA" id="ARBA00022448"/>
    </source>
</evidence>
<dbReference type="Gene3D" id="3.40.50.300">
    <property type="entry name" value="P-loop containing nucleotide triphosphate hydrolases"/>
    <property type="match status" value="1"/>
</dbReference>
<evidence type="ECO:0000256" key="3">
    <source>
        <dbReference type="ARBA" id="ARBA00022475"/>
    </source>
</evidence>
<dbReference type="PANTHER" id="PTHR24221">
    <property type="entry name" value="ATP-BINDING CASSETTE SUB-FAMILY B"/>
    <property type="match status" value="1"/>
</dbReference>
<feature type="transmembrane region" description="Helical" evidence="12">
    <location>
        <begin position="80"/>
        <end position="106"/>
    </location>
</feature>
<dbReference type="Proteomes" id="UP000295157">
    <property type="component" value="Unassembled WGS sequence"/>
</dbReference>
<keyword evidence="16" id="KW-1185">Reference proteome</keyword>
<feature type="transmembrane region" description="Helical" evidence="12">
    <location>
        <begin position="296"/>
        <end position="316"/>
    </location>
</feature>
<evidence type="ECO:0000256" key="8">
    <source>
        <dbReference type="ARBA" id="ARBA00022989"/>
    </source>
</evidence>
<dbReference type="InterPro" id="IPR011527">
    <property type="entry name" value="ABC1_TM_dom"/>
</dbReference>
<dbReference type="OrthoDB" id="3302760at2"/>
<evidence type="ECO:0000256" key="9">
    <source>
        <dbReference type="ARBA" id="ARBA00023136"/>
    </source>
</evidence>
<dbReference type="InterPro" id="IPR036640">
    <property type="entry name" value="ABC1_TM_sf"/>
</dbReference>
<evidence type="ECO:0000256" key="1">
    <source>
        <dbReference type="ARBA" id="ARBA00004429"/>
    </source>
</evidence>
<feature type="transmembrane region" description="Helical" evidence="12">
    <location>
        <begin position="182"/>
        <end position="200"/>
    </location>
</feature>
<dbReference type="PANTHER" id="PTHR24221:SF397">
    <property type="entry name" value="ABC TRANSPORTER, ATP-BINDING TRANSMEMBRANE PROTEIN"/>
    <property type="match status" value="1"/>
</dbReference>
<keyword evidence="7 15" id="KW-0067">ATP-binding</keyword>
<dbReference type="AlphaFoldDB" id="A0A4R4NK64"/>
<dbReference type="FunFam" id="3.40.50.300:FF:000221">
    <property type="entry name" value="Multidrug ABC transporter ATP-binding protein"/>
    <property type="match status" value="1"/>
</dbReference>
<comment type="similarity">
    <text evidence="10">Belongs to the ABC transporter superfamily. Siderophore-Fe(3+) uptake transporter (SIUT) (TC 3.A.1.21) family.</text>
</comment>
<evidence type="ECO:0000256" key="11">
    <source>
        <dbReference type="SAM" id="MobiDB-lite"/>
    </source>
</evidence>
<dbReference type="Pfam" id="PF00005">
    <property type="entry name" value="ABC_tran"/>
    <property type="match status" value="1"/>
</dbReference>
<keyword evidence="4" id="KW-0997">Cell inner membrane</keyword>
<evidence type="ECO:0000256" key="12">
    <source>
        <dbReference type="SAM" id="Phobius"/>
    </source>
</evidence>
<evidence type="ECO:0000256" key="7">
    <source>
        <dbReference type="ARBA" id="ARBA00022840"/>
    </source>
</evidence>
<evidence type="ECO:0000313" key="16">
    <source>
        <dbReference type="Proteomes" id="UP000295157"/>
    </source>
</evidence>
<evidence type="ECO:0000313" key="15">
    <source>
        <dbReference type="EMBL" id="TDC07907.1"/>
    </source>
</evidence>
<feature type="compositionally biased region" description="Polar residues" evidence="11">
    <location>
        <begin position="1"/>
        <end position="11"/>
    </location>
</feature>
<dbReference type="InterPro" id="IPR027417">
    <property type="entry name" value="P-loop_NTPase"/>
</dbReference>